<protein>
    <submittedName>
        <fullName evidence="1">WG repeat-containing protein</fullName>
    </submittedName>
</protein>
<organism evidence="1 2">
    <name type="scientific">Bizionia saleffrena</name>
    <dbReference type="NCBI Taxonomy" id="291189"/>
    <lineage>
        <taxon>Bacteria</taxon>
        <taxon>Pseudomonadati</taxon>
        <taxon>Bacteroidota</taxon>
        <taxon>Flavobacteriia</taxon>
        <taxon>Flavobacteriales</taxon>
        <taxon>Flavobacteriaceae</taxon>
        <taxon>Bizionia</taxon>
    </lineage>
</organism>
<dbReference type="InterPro" id="IPR032774">
    <property type="entry name" value="WG_beta_rep"/>
</dbReference>
<dbReference type="RefSeq" id="WP_148370571.1">
    <property type="nucleotide sequence ID" value="NZ_VSKM01000013.1"/>
</dbReference>
<comment type="caution">
    <text evidence="1">The sequence shown here is derived from an EMBL/GenBank/DDBJ whole genome shotgun (WGS) entry which is preliminary data.</text>
</comment>
<dbReference type="AlphaFoldDB" id="A0A8H2LFI8"/>
<accession>A0A8H2LFI8</accession>
<reference evidence="1 2" key="1">
    <citation type="submission" date="2019-08" db="EMBL/GenBank/DDBJ databases">
        <title>Genomes of Antarctic Bizionia species.</title>
        <authorList>
            <person name="Bowman J.P."/>
        </authorList>
    </citation>
    <scope>NUCLEOTIDE SEQUENCE [LARGE SCALE GENOMIC DNA]</scope>
    <source>
        <strain evidence="1 2">HFD</strain>
    </source>
</reference>
<keyword evidence="2" id="KW-1185">Reference proteome</keyword>
<sequence length="198" mass="22556">MKYLIIIIIILIPFLGISKTLENLEYIPLFNNDVAAIKKGNEWRFIDQDGKIIVDFRKHLVSNQTEKASYPIFSNERDLIAHQKDGALNYVYIDKTGKAVIKPQFLNAVNFEYGKALLLKVEKETIGSNDIFNKDVVSYHYFEVVIDKVGKTLDHLTQLAIHVSPKYKNPPAISSRFISRNLVALKGSDNKCSVKKID</sequence>
<dbReference type="Proteomes" id="UP000323324">
    <property type="component" value="Unassembled WGS sequence"/>
</dbReference>
<gene>
    <name evidence="1" type="ORF">ES676_12010</name>
</gene>
<name>A0A8H2LFI8_9FLAO</name>
<evidence type="ECO:0000313" key="2">
    <source>
        <dbReference type="Proteomes" id="UP000323324"/>
    </source>
</evidence>
<evidence type="ECO:0000313" key="1">
    <source>
        <dbReference type="EMBL" id="TYB71860.1"/>
    </source>
</evidence>
<dbReference type="Pfam" id="PF14903">
    <property type="entry name" value="WG_beta_rep"/>
    <property type="match status" value="1"/>
</dbReference>
<proteinExistence type="predicted"/>
<dbReference type="EMBL" id="VSKM01000013">
    <property type="protein sequence ID" value="TYB71860.1"/>
    <property type="molecule type" value="Genomic_DNA"/>
</dbReference>